<dbReference type="GO" id="GO:0007165">
    <property type="term" value="P:signal transduction"/>
    <property type="evidence" value="ECO:0007669"/>
    <property type="project" value="TreeGrafter"/>
</dbReference>
<dbReference type="InterPro" id="IPR014756">
    <property type="entry name" value="Ig_E-set"/>
</dbReference>
<dbReference type="HOGENOM" id="CLU_016059_0_0_1"/>
<protein>
    <submittedName>
        <fullName evidence="5">Carbohydrate-binding module family 48 protein</fullName>
    </submittedName>
</protein>
<feature type="compositionally biased region" description="Polar residues" evidence="3">
    <location>
        <begin position="289"/>
        <end position="305"/>
    </location>
</feature>
<evidence type="ECO:0000256" key="1">
    <source>
        <dbReference type="ARBA" id="ARBA00010926"/>
    </source>
</evidence>
<evidence type="ECO:0000256" key="3">
    <source>
        <dbReference type="SAM" id="MobiDB-lite"/>
    </source>
</evidence>
<dbReference type="InterPro" id="IPR032640">
    <property type="entry name" value="AMPK1_CBM"/>
</dbReference>
<name>A0A0C3NUF0_PHLG1</name>
<dbReference type="STRING" id="745531.A0A0C3NUF0"/>
<dbReference type="AlphaFoldDB" id="A0A0C3NUF0"/>
<feature type="compositionally biased region" description="Low complexity" evidence="3">
    <location>
        <begin position="271"/>
        <end position="282"/>
    </location>
</feature>
<evidence type="ECO:0000313" key="6">
    <source>
        <dbReference type="Proteomes" id="UP000053257"/>
    </source>
</evidence>
<sequence>MGNSTSNAANPNSSANHSPLPSSRQPSTRRTQSPASRGGSPVPRVHKSLRSKKRSLELPDLASLALTPASTSPNSSPHAAYRRPRASSPIPIPISPQNNVPSSFRVQNNFASAAQIALSQNGRGSRYKSYLSSAFPSTHSFVSRDQDQGSPPRQEPVKHDFVPEVVTSTLPVALPRAEGDVHMPEHITVTIKWRGGGKSVYLARAGDDYWKGRQPMEYDPESKFWFTQIHILPGTHHFKFIVDEQWRIAEEYPTAVDDIDGSLANYVNATSPSSISPSSSSPQPTPHPNQLQQFASFWSDASSSTRDNEQGREESGWTTVIPEELIKAAREEEDYLASADSPTSQSSIPAPNVPPAPVLPRHLDKLILNVRPQISGAPGSPSERDRSRRKEDKDRTRRRERDARTRTHGPSTLGMTSSTADGPEPMPLPVMTASGTDVATTAAPLTPAPGEEGAQLQGHTPSKRIPNSAKLADAPGLGDDASVLPVPSHVVLHHLSTSAIRNGVLAVANTTRYRKKYITTIYYKPT</sequence>
<dbReference type="PANTHER" id="PTHR10343:SF81">
    <property type="entry name" value="CRUCIFORM DNA-RECOGNIZING PROTEIN 1-RELATED"/>
    <property type="match status" value="1"/>
</dbReference>
<dbReference type="Pfam" id="PF04739">
    <property type="entry name" value="AMPKBI"/>
    <property type="match status" value="1"/>
</dbReference>
<comment type="similarity">
    <text evidence="2">Belongs to the CRP1/MDG1 family.</text>
</comment>
<dbReference type="Proteomes" id="UP000053257">
    <property type="component" value="Unassembled WGS sequence"/>
</dbReference>
<dbReference type="CDD" id="cd02859">
    <property type="entry name" value="E_set_AMPKbeta_like_N"/>
    <property type="match status" value="1"/>
</dbReference>
<reference evidence="5 6" key="1">
    <citation type="journal article" date="2014" name="PLoS Genet.">
        <title>Analysis of the Phlebiopsis gigantea genome, transcriptome and secretome provides insight into its pioneer colonization strategies of wood.</title>
        <authorList>
            <person name="Hori C."/>
            <person name="Ishida T."/>
            <person name="Igarashi K."/>
            <person name="Samejima M."/>
            <person name="Suzuki H."/>
            <person name="Master E."/>
            <person name="Ferreira P."/>
            <person name="Ruiz-Duenas F.J."/>
            <person name="Held B."/>
            <person name="Canessa P."/>
            <person name="Larrondo L.F."/>
            <person name="Schmoll M."/>
            <person name="Druzhinina I.S."/>
            <person name="Kubicek C.P."/>
            <person name="Gaskell J.A."/>
            <person name="Kersten P."/>
            <person name="St John F."/>
            <person name="Glasner J."/>
            <person name="Sabat G."/>
            <person name="Splinter BonDurant S."/>
            <person name="Syed K."/>
            <person name="Yadav J."/>
            <person name="Mgbeahuruike A.C."/>
            <person name="Kovalchuk A."/>
            <person name="Asiegbu F.O."/>
            <person name="Lackner G."/>
            <person name="Hoffmeister D."/>
            <person name="Rencoret J."/>
            <person name="Gutierrez A."/>
            <person name="Sun H."/>
            <person name="Lindquist E."/>
            <person name="Barry K."/>
            <person name="Riley R."/>
            <person name="Grigoriev I.V."/>
            <person name="Henrissat B."/>
            <person name="Kues U."/>
            <person name="Berka R.M."/>
            <person name="Martinez A.T."/>
            <person name="Covert S.F."/>
            <person name="Blanchette R.A."/>
            <person name="Cullen D."/>
        </authorList>
    </citation>
    <scope>NUCLEOTIDE SEQUENCE [LARGE SCALE GENOMIC DNA]</scope>
    <source>
        <strain evidence="5 6">11061_1 CR5-6</strain>
    </source>
</reference>
<dbReference type="EMBL" id="KN840472">
    <property type="protein sequence ID" value="KIP08954.1"/>
    <property type="molecule type" value="Genomic_DNA"/>
</dbReference>
<feature type="compositionally biased region" description="Low complexity" evidence="3">
    <location>
        <begin position="1"/>
        <end position="34"/>
    </location>
</feature>
<dbReference type="SUPFAM" id="SSF160219">
    <property type="entry name" value="AMPKBI-like"/>
    <property type="match status" value="1"/>
</dbReference>
<dbReference type="Pfam" id="PF16561">
    <property type="entry name" value="AMPK1_CBM"/>
    <property type="match status" value="1"/>
</dbReference>
<feature type="domain" description="Association with the SNF1 complex (ASC)" evidence="4">
    <location>
        <begin position="310"/>
        <end position="526"/>
    </location>
</feature>
<dbReference type="GO" id="GO:0031588">
    <property type="term" value="C:nucleotide-activated protein kinase complex"/>
    <property type="evidence" value="ECO:0007669"/>
    <property type="project" value="TreeGrafter"/>
</dbReference>
<dbReference type="SMART" id="SM01010">
    <property type="entry name" value="AMPKBI"/>
    <property type="match status" value="1"/>
</dbReference>
<feature type="compositionally biased region" description="Low complexity" evidence="3">
    <location>
        <begin position="439"/>
        <end position="454"/>
    </location>
</feature>
<feature type="region of interest" description="Disordered" evidence="3">
    <location>
        <begin position="1"/>
        <end position="100"/>
    </location>
</feature>
<dbReference type="GO" id="GO:0005634">
    <property type="term" value="C:nucleus"/>
    <property type="evidence" value="ECO:0007669"/>
    <property type="project" value="TreeGrafter"/>
</dbReference>
<dbReference type="PANTHER" id="PTHR10343">
    <property type="entry name" value="5'-AMP-ACTIVATED PROTEIN KINASE , BETA SUBUNIT"/>
    <property type="match status" value="1"/>
</dbReference>
<comment type="similarity">
    <text evidence="1">Belongs to the 5'-AMP-activated protein kinase beta subunit family.</text>
</comment>
<dbReference type="GO" id="GO:0005737">
    <property type="term" value="C:cytoplasm"/>
    <property type="evidence" value="ECO:0007669"/>
    <property type="project" value="TreeGrafter"/>
</dbReference>
<feature type="compositionally biased region" description="Polar residues" evidence="3">
    <location>
        <begin position="408"/>
        <end position="420"/>
    </location>
</feature>
<dbReference type="GO" id="GO:0019901">
    <property type="term" value="F:protein kinase binding"/>
    <property type="evidence" value="ECO:0007669"/>
    <property type="project" value="TreeGrafter"/>
</dbReference>
<feature type="compositionally biased region" description="Basic residues" evidence="3">
    <location>
        <begin position="44"/>
        <end position="53"/>
    </location>
</feature>
<gene>
    <name evidence="5" type="ORF">PHLGIDRAFT_116815</name>
</gene>
<dbReference type="InterPro" id="IPR037256">
    <property type="entry name" value="ASC_dom_sf"/>
</dbReference>
<proteinExistence type="inferred from homology"/>
<dbReference type="InterPro" id="IPR013783">
    <property type="entry name" value="Ig-like_fold"/>
</dbReference>
<dbReference type="OrthoDB" id="531008at2759"/>
<feature type="compositionally biased region" description="Basic and acidic residues" evidence="3">
    <location>
        <begin position="306"/>
        <end position="315"/>
    </location>
</feature>
<evidence type="ECO:0000259" key="4">
    <source>
        <dbReference type="SMART" id="SM01010"/>
    </source>
</evidence>
<accession>A0A0C3NUF0</accession>
<dbReference type="SUPFAM" id="SSF81296">
    <property type="entry name" value="E set domains"/>
    <property type="match status" value="1"/>
</dbReference>
<organism evidence="5 6">
    <name type="scientific">Phlebiopsis gigantea (strain 11061_1 CR5-6)</name>
    <name type="common">White-rot fungus</name>
    <name type="synonym">Peniophora gigantea</name>
    <dbReference type="NCBI Taxonomy" id="745531"/>
    <lineage>
        <taxon>Eukaryota</taxon>
        <taxon>Fungi</taxon>
        <taxon>Dikarya</taxon>
        <taxon>Basidiomycota</taxon>
        <taxon>Agaricomycotina</taxon>
        <taxon>Agaricomycetes</taxon>
        <taxon>Polyporales</taxon>
        <taxon>Phanerochaetaceae</taxon>
        <taxon>Phlebiopsis</taxon>
    </lineage>
</organism>
<feature type="compositionally biased region" description="Basic and acidic residues" evidence="3">
    <location>
        <begin position="382"/>
        <end position="405"/>
    </location>
</feature>
<feature type="region of interest" description="Disordered" evidence="3">
    <location>
        <begin position="270"/>
        <end position="469"/>
    </location>
</feature>
<evidence type="ECO:0000313" key="5">
    <source>
        <dbReference type="EMBL" id="KIP08954.1"/>
    </source>
</evidence>
<dbReference type="Gene3D" id="2.60.40.10">
    <property type="entry name" value="Immunoglobulins"/>
    <property type="match status" value="1"/>
</dbReference>
<dbReference type="InterPro" id="IPR006828">
    <property type="entry name" value="ASC_dom"/>
</dbReference>
<evidence type="ECO:0000256" key="2">
    <source>
        <dbReference type="ARBA" id="ARBA00038216"/>
    </source>
</evidence>
<keyword evidence="6" id="KW-1185">Reference proteome</keyword>
<dbReference type="InterPro" id="IPR050827">
    <property type="entry name" value="CRP1_MDG1_kinase"/>
</dbReference>
<dbReference type="Gene3D" id="6.20.250.60">
    <property type="match status" value="1"/>
</dbReference>